<keyword evidence="3" id="KW-1185">Reference proteome</keyword>
<gene>
    <name evidence="2" type="ORF">JOM49_003136</name>
</gene>
<evidence type="ECO:0000259" key="1">
    <source>
        <dbReference type="PROSITE" id="PS50043"/>
    </source>
</evidence>
<name>A0ABS4PRT5_9PSEU</name>
<dbReference type="Gene3D" id="1.10.10.10">
    <property type="entry name" value="Winged helix-like DNA-binding domain superfamily/Winged helix DNA-binding domain"/>
    <property type="match status" value="1"/>
</dbReference>
<dbReference type="InterPro" id="IPR035965">
    <property type="entry name" value="PAS-like_dom_sf"/>
</dbReference>
<feature type="domain" description="HTH luxR-type" evidence="1">
    <location>
        <begin position="109"/>
        <end position="174"/>
    </location>
</feature>
<dbReference type="InterPro" id="IPR036388">
    <property type="entry name" value="WH-like_DNA-bd_sf"/>
</dbReference>
<organism evidence="2 3">
    <name type="scientific">Amycolatopsis magusensis</name>
    <dbReference type="NCBI Taxonomy" id="882444"/>
    <lineage>
        <taxon>Bacteria</taxon>
        <taxon>Bacillati</taxon>
        <taxon>Actinomycetota</taxon>
        <taxon>Actinomycetes</taxon>
        <taxon>Pseudonocardiales</taxon>
        <taxon>Pseudonocardiaceae</taxon>
        <taxon>Amycolatopsis</taxon>
    </lineage>
</organism>
<proteinExistence type="predicted"/>
<dbReference type="GO" id="GO:0003677">
    <property type="term" value="F:DNA binding"/>
    <property type="evidence" value="ECO:0007669"/>
    <property type="project" value="UniProtKB-KW"/>
</dbReference>
<dbReference type="SMART" id="SM00421">
    <property type="entry name" value="HTH_LUXR"/>
    <property type="match status" value="1"/>
</dbReference>
<accession>A0ABS4PRT5</accession>
<dbReference type="Proteomes" id="UP000741013">
    <property type="component" value="Unassembled WGS sequence"/>
</dbReference>
<dbReference type="RefSeq" id="WP_209665009.1">
    <property type="nucleotide sequence ID" value="NZ_JAGGMS010000001.1"/>
</dbReference>
<dbReference type="SUPFAM" id="SSF46894">
    <property type="entry name" value="C-terminal effector domain of the bipartite response regulators"/>
    <property type="match status" value="1"/>
</dbReference>
<dbReference type="SUPFAM" id="SSF55785">
    <property type="entry name" value="PYP-like sensor domain (PAS domain)"/>
    <property type="match status" value="1"/>
</dbReference>
<keyword evidence="2" id="KW-0238">DNA-binding</keyword>
<sequence>MLSDCDDIVLDVDPAQRIHRVSNQFSSWHEFASEPLEGRDICDLLAPDARPGLRHRLVEIAEGRTCCARLPATAIDTGHLSFTASLTCVSSRTGSAVVTLNPVGRQAVVTARESRLSTTGALVLEGVAAGKASNALAARLHLSSPGINYHVNALLRRFGVPNRTALVARAYSIGALDAHVWPPRVPPALVG</sequence>
<dbReference type="PROSITE" id="PS50043">
    <property type="entry name" value="HTH_LUXR_2"/>
    <property type="match status" value="1"/>
</dbReference>
<dbReference type="InterPro" id="IPR016032">
    <property type="entry name" value="Sig_transdc_resp-reg_C-effctor"/>
</dbReference>
<dbReference type="EMBL" id="JAGGMS010000001">
    <property type="protein sequence ID" value="MBP2181610.1"/>
    <property type="molecule type" value="Genomic_DNA"/>
</dbReference>
<reference evidence="2 3" key="1">
    <citation type="submission" date="2021-03" db="EMBL/GenBank/DDBJ databases">
        <title>Sequencing the genomes of 1000 actinobacteria strains.</title>
        <authorList>
            <person name="Klenk H.-P."/>
        </authorList>
    </citation>
    <scope>NUCLEOTIDE SEQUENCE [LARGE SCALE GENOMIC DNA]</scope>
    <source>
        <strain evidence="2 3">DSM 45510</strain>
    </source>
</reference>
<evidence type="ECO:0000313" key="2">
    <source>
        <dbReference type="EMBL" id="MBP2181610.1"/>
    </source>
</evidence>
<protein>
    <submittedName>
        <fullName evidence="2">DNA-binding CsgD family transcriptional regulator</fullName>
    </submittedName>
</protein>
<dbReference type="Pfam" id="PF00196">
    <property type="entry name" value="GerE"/>
    <property type="match status" value="1"/>
</dbReference>
<comment type="caution">
    <text evidence="2">The sequence shown here is derived from an EMBL/GenBank/DDBJ whole genome shotgun (WGS) entry which is preliminary data.</text>
</comment>
<evidence type="ECO:0000313" key="3">
    <source>
        <dbReference type="Proteomes" id="UP000741013"/>
    </source>
</evidence>
<dbReference type="InterPro" id="IPR000792">
    <property type="entry name" value="Tscrpt_reg_LuxR_C"/>
</dbReference>